<evidence type="ECO:0000256" key="3">
    <source>
        <dbReference type="ARBA" id="ARBA00004964"/>
    </source>
</evidence>
<evidence type="ECO:0000313" key="13">
    <source>
        <dbReference type="EMBL" id="NGZ74523.1"/>
    </source>
</evidence>
<comment type="caution">
    <text evidence="13">The sequence shown here is derived from an EMBL/GenBank/DDBJ whole genome shotgun (WGS) entry which is preliminary data.</text>
</comment>
<evidence type="ECO:0000259" key="12">
    <source>
        <dbReference type="SMART" id="SM00642"/>
    </source>
</evidence>
<evidence type="ECO:0000256" key="6">
    <source>
        <dbReference type="ARBA" id="ARBA00022676"/>
    </source>
</evidence>
<reference evidence="13 14" key="1">
    <citation type="submission" date="2020-01" db="EMBL/GenBank/DDBJ databases">
        <title>Polyphasic characterisation and genomic insights into a novel alkali tolerant bacterium VR-M41.</title>
        <authorList>
            <person name="Vemuluri V.R."/>
        </authorList>
    </citation>
    <scope>NUCLEOTIDE SEQUENCE [LARGE SCALE GENOMIC DNA]</scope>
    <source>
        <strain evidence="13 14">VR-M41</strain>
    </source>
</reference>
<dbReference type="HAMAP" id="MF_00685">
    <property type="entry name" value="GlgB"/>
    <property type="match status" value="1"/>
</dbReference>
<organism evidence="13 14">
    <name type="scientific">Saccharibacillus alkalitolerans</name>
    <dbReference type="NCBI Taxonomy" id="2705290"/>
    <lineage>
        <taxon>Bacteria</taxon>
        <taxon>Bacillati</taxon>
        <taxon>Bacillota</taxon>
        <taxon>Bacilli</taxon>
        <taxon>Bacillales</taxon>
        <taxon>Paenibacillaceae</taxon>
        <taxon>Saccharibacillus</taxon>
    </lineage>
</organism>
<evidence type="ECO:0000256" key="8">
    <source>
        <dbReference type="ARBA" id="ARBA00023056"/>
    </source>
</evidence>
<dbReference type="EMBL" id="JAAFGS010000001">
    <property type="protein sequence ID" value="NGZ74523.1"/>
    <property type="molecule type" value="Genomic_DNA"/>
</dbReference>
<evidence type="ECO:0000256" key="5">
    <source>
        <dbReference type="ARBA" id="ARBA00022600"/>
    </source>
</evidence>
<proteinExistence type="inferred from homology"/>
<accession>A0ABX0F4H2</accession>
<feature type="active site" description="Proton donor" evidence="10">
    <location>
        <position position="367"/>
    </location>
</feature>
<evidence type="ECO:0000256" key="11">
    <source>
        <dbReference type="SAM" id="MobiDB-lite"/>
    </source>
</evidence>
<feature type="active site" description="Nucleophile" evidence="10">
    <location>
        <position position="314"/>
    </location>
</feature>
<dbReference type="Gene3D" id="3.20.20.80">
    <property type="entry name" value="Glycosidases"/>
    <property type="match status" value="1"/>
</dbReference>
<dbReference type="Pfam" id="PF00128">
    <property type="entry name" value="Alpha-amylase"/>
    <property type="match status" value="1"/>
</dbReference>
<evidence type="ECO:0000256" key="9">
    <source>
        <dbReference type="ARBA" id="ARBA00023277"/>
    </source>
</evidence>
<dbReference type="InterPro" id="IPR044143">
    <property type="entry name" value="GlgB_N_E_set_prok"/>
</dbReference>
<dbReference type="NCBIfam" id="TIGR01515">
    <property type="entry name" value="branching_enzym"/>
    <property type="match status" value="1"/>
</dbReference>
<dbReference type="PIRSF" id="PIRSF000463">
    <property type="entry name" value="GlgB"/>
    <property type="match status" value="1"/>
</dbReference>
<dbReference type="Pfam" id="PF02922">
    <property type="entry name" value="CBM_48"/>
    <property type="match status" value="1"/>
</dbReference>
<comment type="function">
    <text evidence="2 10">Catalyzes the formation of the alpha-1,6-glucosidic linkages in glycogen by scission of a 1,4-alpha-linked oligosaccharide from growing alpha-1,4-glucan chains and the subsequent attachment of the oligosaccharide to the alpha-1,6 position.</text>
</comment>
<feature type="region of interest" description="Disordered" evidence="11">
    <location>
        <begin position="634"/>
        <end position="715"/>
    </location>
</feature>
<dbReference type="SUPFAM" id="SSF51445">
    <property type="entry name" value="(Trans)glycosidases"/>
    <property type="match status" value="1"/>
</dbReference>
<dbReference type="SUPFAM" id="SSF51011">
    <property type="entry name" value="Glycosyl hydrolase domain"/>
    <property type="match status" value="1"/>
</dbReference>
<protein>
    <recommendedName>
        <fullName evidence="10">1,4-alpha-glucan branching enzyme GlgB</fullName>
        <ecNumber evidence="10">2.4.1.18</ecNumber>
    </recommendedName>
    <alternativeName>
        <fullName evidence="10">1,4-alpha-D-glucan:1,4-alpha-D-glucan 6-glucosyl-transferase</fullName>
    </alternativeName>
    <alternativeName>
        <fullName evidence="10">Alpha-(1-&gt;4)-glucan branching enzyme</fullName>
    </alternativeName>
    <alternativeName>
        <fullName evidence="10">Glycogen branching enzyme</fullName>
        <shortName evidence="10">BE</shortName>
    </alternativeName>
</protein>
<sequence>MAKQPAAESQSLSREDIYLFHEGNFFHSYRMFGAHLTAENGREGVRFTVWAPNAVSVGVATDRNGWDGSADPLEAVPDSGGIWSAFIEGIGYGDLYKYAIESITGERLLKADPYGAYAEIRPNTASRVGSVDGYEWGDQAWRRKRRAPYAKPMNIYEMQLGTWRQKDDGTFYTYRELADVLIPYVKEMGYTHLEFMPLTEYPYDLSWGYQATGYFAPTSRYGEAKDLMYLIDRCHQADIGVLLDWVPGHFAKDAHGLRQFDGTPQYEYADPMLAEKPGWGTLSFDFGKPEVQSFLISSALYWMDVFHFDGLRIDAVTSMLRLDFEKKPHQWRPNEHGGVENVDAIEFLRKLNRTIFAYYPNAIMAAEESSAWPNVTAPAHEGGLGFNYKWNMGWMNDTLKYMETWFDERPSLHNLLTFPLVYAHSENFMLPLSHDEVVHGKKSLLDKMPGLYEEKFAGLRLLLGYQITHPGKKLLFMGGEFGQFIEWKDEEQLDWLLLDYEAHRQMRTYTAALNHFYLEEKALWEIDHEWEGYDWISASDAGQSVITFMRKGKKSGDTLYVLINFRPIAYEDYRIGVDKPGTYKEVFNSDDPRFGGGGMLNSGTIRAEKAEWHGREYNIPVKLPALGMVVLKKGGRSGDTPNSAIEIEPAEPAPKRKAAAKKTAAAKKEETPKKKTTAKKAKTDETAAATKKSSVKKKTASESALQPKSDEAEAN</sequence>
<dbReference type="InterPro" id="IPR006407">
    <property type="entry name" value="GlgB"/>
</dbReference>
<feature type="domain" description="Glycosyl hydrolase family 13 catalytic" evidence="12">
    <location>
        <begin position="131"/>
        <end position="503"/>
    </location>
</feature>
<dbReference type="InterPro" id="IPR017853">
    <property type="entry name" value="GH"/>
</dbReference>
<dbReference type="InterPro" id="IPR004193">
    <property type="entry name" value="Glyco_hydro_13_N"/>
</dbReference>
<evidence type="ECO:0000256" key="2">
    <source>
        <dbReference type="ARBA" id="ARBA00002953"/>
    </source>
</evidence>
<dbReference type="InterPro" id="IPR013780">
    <property type="entry name" value="Glyco_hydro_b"/>
</dbReference>
<keyword evidence="5 10" id="KW-0321">Glycogen metabolism</keyword>
<dbReference type="InterPro" id="IPR006048">
    <property type="entry name" value="A-amylase/branching_C"/>
</dbReference>
<dbReference type="Proteomes" id="UP000800303">
    <property type="component" value="Unassembled WGS sequence"/>
</dbReference>
<dbReference type="InterPro" id="IPR037439">
    <property type="entry name" value="Branching_enzy"/>
</dbReference>
<dbReference type="Gene3D" id="2.60.40.10">
    <property type="entry name" value="Immunoglobulins"/>
    <property type="match status" value="1"/>
</dbReference>
<evidence type="ECO:0000256" key="7">
    <source>
        <dbReference type="ARBA" id="ARBA00022679"/>
    </source>
</evidence>
<dbReference type="SMART" id="SM00642">
    <property type="entry name" value="Aamy"/>
    <property type="match status" value="1"/>
</dbReference>
<name>A0ABX0F4H2_9BACL</name>
<keyword evidence="6 10" id="KW-0328">Glycosyltransferase</keyword>
<dbReference type="PANTHER" id="PTHR43651:SF3">
    <property type="entry name" value="1,4-ALPHA-GLUCAN-BRANCHING ENZYME"/>
    <property type="match status" value="1"/>
</dbReference>
<evidence type="ECO:0000256" key="4">
    <source>
        <dbReference type="ARBA" id="ARBA00009000"/>
    </source>
</evidence>
<dbReference type="Gene3D" id="2.60.40.1180">
    <property type="entry name" value="Golgi alpha-mannosidase II"/>
    <property type="match status" value="1"/>
</dbReference>
<dbReference type="CDD" id="cd02855">
    <property type="entry name" value="E_set_GBE_prok_N"/>
    <property type="match status" value="1"/>
</dbReference>
<evidence type="ECO:0000313" key="14">
    <source>
        <dbReference type="Proteomes" id="UP000800303"/>
    </source>
</evidence>
<evidence type="ECO:0000256" key="10">
    <source>
        <dbReference type="HAMAP-Rule" id="MF_00685"/>
    </source>
</evidence>
<dbReference type="RefSeq" id="WP_166272787.1">
    <property type="nucleotide sequence ID" value="NZ_JAAFGS010000001.1"/>
</dbReference>
<dbReference type="PANTHER" id="PTHR43651">
    <property type="entry name" value="1,4-ALPHA-GLUCAN-BRANCHING ENZYME"/>
    <property type="match status" value="1"/>
</dbReference>
<comment type="subunit">
    <text evidence="10">Monomer.</text>
</comment>
<comment type="catalytic activity">
    <reaction evidence="1 10">
        <text>Transfers a segment of a (1-&gt;4)-alpha-D-glucan chain to a primary hydroxy group in a similar glucan chain.</text>
        <dbReference type="EC" id="2.4.1.18"/>
    </reaction>
</comment>
<keyword evidence="9 10" id="KW-0119">Carbohydrate metabolism</keyword>
<dbReference type="NCBIfam" id="NF008967">
    <property type="entry name" value="PRK12313.1"/>
    <property type="match status" value="1"/>
</dbReference>
<dbReference type="NCBIfam" id="NF003811">
    <property type="entry name" value="PRK05402.1"/>
    <property type="match status" value="1"/>
</dbReference>
<keyword evidence="14" id="KW-1185">Reference proteome</keyword>
<dbReference type="EC" id="2.4.1.18" evidence="10"/>
<dbReference type="InterPro" id="IPR006047">
    <property type="entry name" value="GH13_cat_dom"/>
</dbReference>
<comment type="pathway">
    <text evidence="3 10">Glycan biosynthesis; glycogen biosynthesis.</text>
</comment>
<keyword evidence="7 10" id="KW-0808">Transferase</keyword>
<dbReference type="CDD" id="cd11322">
    <property type="entry name" value="AmyAc_Glg_BE"/>
    <property type="match status" value="1"/>
</dbReference>
<gene>
    <name evidence="10 13" type="primary">glgB</name>
    <name evidence="13" type="ORF">GYN08_04275</name>
</gene>
<dbReference type="InterPro" id="IPR013783">
    <property type="entry name" value="Ig-like_fold"/>
</dbReference>
<evidence type="ECO:0000256" key="1">
    <source>
        <dbReference type="ARBA" id="ARBA00000826"/>
    </source>
</evidence>
<dbReference type="Pfam" id="PF02806">
    <property type="entry name" value="Alpha-amylase_C"/>
    <property type="match status" value="1"/>
</dbReference>
<comment type="similarity">
    <text evidence="4 10">Belongs to the glycosyl hydrolase 13 family. GlgB subfamily.</text>
</comment>
<keyword evidence="8 10" id="KW-0320">Glycogen biosynthesis</keyword>